<dbReference type="GO" id="GO:0007165">
    <property type="term" value="P:signal transduction"/>
    <property type="evidence" value="ECO:0007669"/>
    <property type="project" value="UniProtKB-KW"/>
</dbReference>
<evidence type="ECO:0000256" key="1">
    <source>
        <dbReference type="ARBA" id="ARBA00023224"/>
    </source>
</evidence>
<sequence>MPRRIRSLLESLSREVTAHATKAETIAGQTNLLALNATIEAARAGEAGRGFSVVAQEVKTLAGLAKTSASSFRDEVLGHLRHGSIIAEELARDIEGGRLADLAQSIADTLARTLYDRSIDIRMLATDQSISEALMLDHASERAEARALSRLRTLLECSPYFLNAFVVDAEGDVAVCAHDNAAVRNVNFKGYVQFERVMSAPLGTGWMTDEVWRNPWSDDRCVLVYVAPVRVDGATIGVCYLEYDFEGQVAGIMKVISRATGNAIASILDSTGRVIATTGEYLYHERYPHMVGDGTDVRSMDGLNLAQAHVRAEQGISGLDLRCVIEEHVATEQEIARALLDRAHAI</sequence>
<dbReference type="SUPFAM" id="SSF58104">
    <property type="entry name" value="Methyl-accepting chemotaxis protein (MCP) signaling domain"/>
    <property type="match status" value="1"/>
</dbReference>
<dbReference type="Pfam" id="PF00015">
    <property type="entry name" value="MCPsignal"/>
    <property type="match status" value="1"/>
</dbReference>
<proteinExistence type="inferred from homology"/>
<keyword evidence="1 3" id="KW-0807">Transducer</keyword>
<dbReference type="InterPro" id="IPR004090">
    <property type="entry name" value="Chemotax_Me-accpt_rcpt"/>
</dbReference>
<dbReference type="PANTHER" id="PTHR32089">
    <property type="entry name" value="METHYL-ACCEPTING CHEMOTAXIS PROTEIN MCPB"/>
    <property type="match status" value="1"/>
</dbReference>
<dbReference type="EMBL" id="JACCBY010000001">
    <property type="protein sequence ID" value="NYD89170.1"/>
    <property type="molecule type" value="Genomic_DNA"/>
</dbReference>
<comment type="similarity">
    <text evidence="2">Belongs to the methyl-accepting chemotaxis (MCP) protein family.</text>
</comment>
<evidence type="ECO:0000313" key="5">
    <source>
        <dbReference type="EMBL" id="NYD89170.1"/>
    </source>
</evidence>
<gene>
    <name evidence="5" type="ORF">HD841_000939</name>
</gene>
<protein>
    <recommendedName>
        <fullName evidence="4">Methyl-accepting transducer domain-containing protein</fullName>
    </recommendedName>
</protein>
<evidence type="ECO:0000313" key="6">
    <source>
        <dbReference type="Proteomes" id="UP000517753"/>
    </source>
</evidence>
<comment type="caution">
    <text evidence="5">The sequence shown here is derived from an EMBL/GenBank/DDBJ whole genome shotgun (WGS) entry which is preliminary data.</text>
</comment>
<dbReference type="PANTHER" id="PTHR32089:SF112">
    <property type="entry name" value="LYSOZYME-LIKE PROTEIN-RELATED"/>
    <property type="match status" value="1"/>
</dbReference>
<dbReference type="PROSITE" id="PS50111">
    <property type="entry name" value="CHEMOTAXIS_TRANSDUC_2"/>
    <property type="match status" value="1"/>
</dbReference>
<dbReference type="GO" id="GO:0016020">
    <property type="term" value="C:membrane"/>
    <property type="evidence" value="ECO:0007669"/>
    <property type="project" value="InterPro"/>
</dbReference>
<feature type="domain" description="Methyl-accepting transducer" evidence="4">
    <location>
        <begin position="9"/>
        <end position="76"/>
    </location>
</feature>
<dbReference type="AlphaFoldDB" id="A0A7Y9FKU0"/>
<dbReference type="Gene3D" id="6.10.250.3200">
    <property type="match status" value="1"/>
</dbReference>
<evidence type="ECO:0000256" key="2">
    <source>
        <dbReference type="ARBA" id="ARBA00029447"/>
    </source>
</evidence>
<dbReference type="InterPro" id="IPR004089">
    <property type="entry name" value="MCPsignal_dom"/>
</dbReference>
<evidence type="ECO:0000256" key="3">
    <source>
        <dbReference type="PROSITE-ProRule" id="PRU00284"/>
    </source>
</evidence>
<dbReference type="GO" id="GO:0006935">
    <property type="term" value="P:chemotaxis"/>
    <property type="evidence" value="ECO:0007669"/>
    <property type="project" value="InterPro"/>
</dbReference>
<dbReference type="Proteomes" id="UP000517753">
    <property type="component" value="Unassembled WGS sequence"/>
</dbReference>
<name>A0A7Y9FKU0_9SPHN</name>
<dbReference type="Gene3D" id="3.30.450.20">
    <property type="entry name" value="PAS domain"/>
    <property type="match status" value="1"/>
</dbReference>
<accession>A0A7Y9FKU0</accession>
<dbReference type="GO" id="GO:0004888">
    <property type="term" value="F:transmembrane signaling receptor activity"/>
    <property type="evidence" value="ECO:0007669"/>
    <property type="project" value="InterPro"/>
</dbReference>
<organism evidence="5 6">
    <name type="scientific">Sphingomonas melonis</name>
    <dbReference type="NCBI Taxonomy" id="152682"/>
    <lineage>
        <taxon>Bacteria</taxon>
        <taxon>Pseudomonadati</taxon>
        <taxon>Pseudomonadota</taxon>
        <taxon>Alphaproteobacteria</taxon>
        <taxon>Sphingomonadales</taxon>
        <taxon>Sphingomonadaceae</taxon>
        <taxon>Sphingomonas</taxon>
    </lineage>
</organism>
<reference evidence="5 6" key="1">
    <citation type="submission" date="2020-08" db="EMBL/GenBank/DDBJ databases">
        <title>The Agave Microbiome: Exploring the role of microbial communities in plant adaptations to desert environments.</title>
        <authorList>
            <person name="Partida-Martinez L.P."/>
        </authorList>
    </citation>
    <scope>NUCLEOTIDE SEQUENCE [LARGE SCALE GENOMIC DNA]</scope>
    <source>
        <strain evidence="5 6">AS2.3</strain>
    </source>
</reference>
<keyword evidence="6" id="KW-1185">Reference proteome</keyword>
<dbReference type="RefSeq" id="WP_179507668.1">
    <property type="nucleotide sequence ID" value="NZ_JACCBY010000001.1"/>
</dbReference>
<dbReference type="PRINTS" id="PR00260">
    <property type="entry name" value="CHEMTRNSDUCR"/>
</dbReference>
<evidence type="ECO:0000259" key="4">
    <source>
        <dbReference type="PROSITE" id="PS50111"/>
    </source>
</evidence>